<feature type="region of interest" description="Disordered" evidence="1">
    <location>
        <begin position="66"/>
        <end position="164"/>
    </location>
</feature>
<evidence type="ECO:0000313" key="3">
    <source>
        <dbReference type="Proteomes" id="UP000823388"/>
    </source>
</evidence>
<keyword evidence="3" id="KW-1185">Reference proteome</keyword>
<protein>
    <submittedName>
        <fullName evidence="2">Uncharacterized protein</fullName>
    </submittedName>
</protein>
<feature type="region of interest" description="Disordered" evidence="1">
    <location>
        <begin position="1"/>
        <end position="43"/>
    </location>
</feature>
<evidence type="ECO:0000313" key="2">
    <source>
        <dbReference type="EMBL" id="KAG2615167.1"/>
    </source>
</evidence>
<comment type="caution">
    <text evidence="2">The sequence shown here is derived from an EMBL/GenBank/DDBJ whole genome shotgun (WGS) entry which is preliminary data.</text>
</comment>
<accession>A0A8T0TYN5</accession>
<organism evidence="2 3">
    <name type="scientific">Panicum virgatum</name>
    <name type="common">Blackwell switchgrass</name>
    <dbReference type="NCBI Taxonomy" id="38727"/>
    <lineage>
        <taxon>Eukaryota</taxon>
        <taxon>Viridiplantae</taxon>
        <taxon>Streptophyta</taxon>
        <taxon>Embryophyta</taxon>
        <taxon>Tracheophyta</taxon>
        <taxon>Spermatophyta</taxon>
        <taxon>Magnoliopsida</taxon>
        <taxon>Liliopsida</taxon>
        <taxon>Poales</taxon>
        <taxon>Poaceae</taxon>
        <taxon>PACMAD clade</taxon>
        <taxon>Panicoideae</taxon>
        <taxon>Panicodae</taxon>
        <taxon>Paniceae</taxon>
        <taxon>Panicinae</taxon>
        <taxon>Panicum</taxon>
        <taxon>Panicum sect. Hiantes</taxon>
    </lineage>
</organism>
<feature type="compositionally biased region" description="Low complexity" evidence="1">
    <location>
        <begin position="86"/>
        <end position="100"/>
    </location>
</feature>
<dbReference type="Proteomes" id="UP000823388">
    <property type="component" value="Chromosome 3N"/>
</dbReference>
<evidence type="ECO:0000256" key="1">
    <source>
        <dbReference type="SAM" id="MobiDB-lite"/>
    </source>
</evidence>
<name>A0A8T0TYN5_PANVG</name>
<dbReference type="EMBL" id="CM029042">
    <property type="protein sequence ID" value="KAG2615167.1"/>
    <property type="molecule type" value="Genomic_DNA"/>
</dbReference>
<dbReference type="AlphaFoldDB" id="A0A8T0TYN5"/>
<sequence length="164" mass="17778">MVKEVETPPGIRFGGTTNRKIADGAEAPNGGHQSIHDKSPQLVSAFHENQHLGMKPGWDFSWCSPQTMAAHPWPERRSGRRPHSRAATAPHHAQIQAPAAWPGTGSTTPPRLATRGEDGIPARPVRPPATGSALGDRILTTRARRRRRPTAHPASSRQIPASRD</sequence>
<reference evidence="2" key="1">
    <citation type="submission" date="2020-05" db="EMBL/GenBank/DDBJ databases">
        <title>WGS assembly of Panicum virgatum.</title>
        <authorList>
            <person name="Lovell J.T."/>
            <person name="Jenkins J."/>
            <person name="Shu S."/>
            <person name="Juenger T.E."/>
            <person name="Schmutz J."/>
        </authorList>
    </citation>
    <scope>NUCLEOTIDE SEQUENCE</scope>
    <source>
        <strain evidence="2">AP13</strain>
    </source>
</reference>
<proteinExistence type="predicted"/>
<gene>
    <name evidence="2" type="ORF">PVAP13_3NG073570</name>
</gene>